<dbReference type="PRINTS" id="PR00368">
    <property type="entry name" value="FADPNR"/>
</dbReference>
<keyword evidence="5" id="KW-0809">Transit peptide</keyword>
<dbReference type="InterPro" id="IPR023753">
    <property type="entry name" value="FAD/NAD-binding_dom"/>
</dbReference>
<dbReference type="PANTHER" id="PTHR43706:SF47">
    <property type="entry name" value="EXTERNAL NADH-UBIQUINONE OXIDOREDUCTASE 1, MITOCHONDRIAL-RELATED"/>
    <property type="match status" value="1"/>
</dbReference>
<dbReference type="PRINTS" id="PR00411">
    <property type="entry name" value="PNDRDTASEI"/>
</dbReference>
<evidence type="ECO:0000256" key="3">
    <source>
        <dbReference type="ARBA" id="ARBA00022630"/>
    </source>
</evidence>
<dbReference type="Pfam" id="PF07992">
    <property type="entry name" value="Pyr_redox_2"/>
    <property type="match status" value="1"/>
</dbReference>
<keyword evidence="3" id="KW-0285">Flavoprotein</keyword>
<dbReference type="SUPFAM" id="SSF51905">
    <property type="entry name" value="FAD/NAD(P)-binding domain"/>
    <property type="match status" value="1"/>
</dbReference>
<dbReference type="InterPro" id="IPR045024">
    <property type="entry name" value="NDH-2"/>
</dbReference>
<evidence type="ECO:0000256" key="5">
    <source>
        <dbReference type="ARBA" id="ARBA00022946"/>
    </source>
</evidence>
<sequence length="448" mass="50398">MLPNIPYTQYKRVVIVGAGFGGLALAREIAKREDLQVVLIDRNNYHQFQPLFYQVAMAGLEPSSISFPLRKIFQSKKNVHIRITEVQSVNTDRKSIMTGLGEITYDYLVIATGAITNYFGMKEIEERAIPMKTVSEALALRNRILQNFEDALSVDSDDQRAGLMSVVVVGGGPTGVELSGTLAEMKHFILPKDYPEMDFKSMEIHLLEGSKELLGAMSDESSQRSREYLEKMGVHIHTEQVVTGFDGKYVTTKQGMRIRADNLVWAAGIKANPLNGLNPEVIVRGGRIKVDQYNRVEGYDNVFALGDVAAMQEGEWENGHPQLAQPAIQQGKALAKNVWRVMDGKKAVPFKYKDLGSMATVGRNRAVVDLPFIKFQGFLAWLTWMFVHLISIVGVKNRLLILINWVWNYATYDQSLRLILKPKTIEQISNKNEKNEEAVKQEAQHSHS</sequence>
<gene>
    <name evidence="12" type="ORF">NFI80_03050</name>
</gene>
<keyword evidence="13" id="KW-1185">Reference proteome</keyword>
<dbReference type="EMBL" id="CP098805">
    <property type="protein sequence ID" value="USJ31718.1"/>
    <property type="molecule type" value="Genomic_DNA"/>
</dbReference>
<evidence type="ECO:0000256" key="9">
    <source>
        <dbReference type="SAM" id="Phobius"/>
    </source>
</evidence>
<feature type="domain" description="FAD/NAD(P)-binding" evidence="10">
    <location>
        <begin position="12"/>
        <end position="331"/>
    </location>
</feature>
<evidence type="ECO:0000313" key="13">
    <source>
        <dbReference type="Proteomes" id="UP001055420"/>
    </source>
</evidence>
<keyword evidence="6" id="KW-0560">Oxidoreductase</keyword>
<keyword evidence="9" id="KW-1133">Transmembrane helix</keyword>
<evidence type="ECO:0000259" key="11">
    <source>
        <dbReference type="Pfam" id="PF22366"/>
    </source>
</evidence>
<dbReference type="Pfam" id="PF22366">
    <property type="entry name" value="NDH2_C"/>
    <property type="match status" value="1"/>
</dbReference>
<evidence type="ECO:0000256" key="4">
    <source>
        <dbReference type="ARBA" id="ARBA00022827"/>
    </source>
</evidence>
<evidence type="ECO:0000256" key="8">
    <source>
        <dbReference type="ARBA" id="ARBA00047599"/>
    </source>
</evidence>
<accession>A0ABY4XN59</accession>
<evidence type="ECO:0000256" key="2">
    <source>
        <dbReference type="ARBA" id="ARBA00012637"/>
    </source>
</evidence>
<evidence type="ECO:0000256" key="1">
    <source>
        <dbReference type="ARBA" id="ARBA00005272"/>
    </source>
</evidence>
<protein>
    <recommendedName>
        <fullName evidence="2">NADH:ubiquinone reductase (non-electrogenic)</fullName>
        <ecNumber evidence="2">1.6.5.9</ecNumber>
    </recommendedName>
</protein>
<reference evidence="12" key="1">
    <citation type="submission" date="2022-06" db="EMBL/GenBank/DDBJ databases">
        <title>Novel species in genus Dyadobacter.</title>
        <authorList>
            <person name="Ma C."/>
        </authorList>
    </citation>
    <scope>NUCLEOTIDE SEQUENCE</scope>
    <source>
        <strain evidence="12">CY22</strain>
    </source>
</reference>
<evidence type="ECO:0000259" key="10">
    <source>
        <dbReference type="Pfam" id="PF07992"/>
    </source>
</evidence>
<comment type="catalytic activity">
    <reaction evidence="8">
        <text>a quinone + NADH + H(+) = a quinol + NAD(+)</text>
        <dbReference type="Rhea" id="RHEA:46160"/>
        <dbReference type="ChEBI" id="CHEBI:15378"/>
        <dbReference type="ChEBI" id="CHEBI:24646"/>
        <dbReference type="ChEBI" id="CHEBI:57540"/>
        <dbReference type="ChEBI" id="CHEBI:57945"/>
        <dbReference type="ChEBI" id="CHEBI:132124"/>
        <dbReference type="EC" id="1.6.5.9"/>
    </reaction>
</comment>
<name>A0ABY4XN59_9BACT</name>
<feature type="domain" description="External alternative NADH-ubiquinone oxidoreductase-like C-terminal" evidence="11">
    <location>
        <begin position="355"/>
        <end position="407"/>
    </location>
</feature>
<comment type="similarity">
    <text evidence="1">Belongs to the NADH dehydrogenase family.</text>
</comment>
<dbReference type="InterPro" id="IPR036188">
    <property type="entry name" value="FAD/NAD-bd_sf"/>
</dbReference>
<feature type="transmembrane region" description="Helical" evidence="9">
    <location>
        <begin position="378"/>
        <end position="395"/>
    </location>
</feature>
<dbReference type="Gene3D" id="3.50.50.100">
    <property type="match status" value="1"/>
</dbReference>
<organism evidence="12 13">
    <name type="scientific">Dyadobacter chenhuakuii</name>
    <dbReference type="NCBI Taxonomy" id="2909339"/>
    <lineage>
        <taxon>Bacteria</taxon>
        <taxon>Pseudomonadati</taxon>
        <taxon>Bacteroidota</taxon>
        <taxon>Cytophagia</taxon>
        <taxon>Cytophagales</taxon>
        <taxon>Spirosomataceae</taxon>
        <taxon>Dyadobacter</taxon>
    </lineage>
</organism>
<keyword evidence="7" id="KW-0520">NAD</keyword>
<dbReference type="InterPro" id="IPR054585">
    <property type="entry name" value="NDH2-like_C"/>
</dbReference>
<dbReference type="Proteomes" id="UP001055420">
    <property type="component" value="Chromosome"/>
</dbReference>
<keyword evidence="4" id="KW-0274">FAD</keyword>
<evidence type="ECO:0000256" key="6">
    <source>
        <dbReference type="ARBA" id="ARBA00023002"/>
    </source>
</evidence>
<evidence type="ECO:0000313" key="12">
    <source>
        <dbReference type="EMBL" id="USJ31718.1"/>
    </source>
</evidence>
<proteinExistence type="inferred from homology"/>
<keyword evidence="9" id="KW-0472">Membrane</keyword>
<dbReference type="RefSeq" id="WP_235164949.1">
    <property type="nucleotide sequence ID" value="NZ_CP098805.1"/>
</dbReference>
<keyword evidence="9" id="KW-0812">Transmembrane</keyword>
<dbReference type="EC" id="1.6.5.9" evidence="2"/>
<dbReference type="PANTHER" id="PTHR43706">
    <property type="entry name" value="NADH DEHYDROGENASE"/>
    <property type="match status" value="1"/>
</dbReference>
<evidence type="ECO:0000256" key="7">
    <source>
        <dbReference type="ARBA" id="ARBA00023027"/>
    </source>
</evidence>